<dbReference type="WBParaSite" id="ALUE_0001686301-mRNA-1">
    <property type="protein sequence ID" value="ALUE_0001686301-mRNA-1"/>
    <property type="gene ID" value="ALUE_0001686301"/>
</dbReference>
<dbReference type="Proteomes" id="UP000036681">
    <property type="component" value="Unplaced"/>
</dbReference>
<reference evidence="2" key="1">
    <citation type="submission" date="2023-03" db="UniProtKB">
        <authorList>
            <consortium name="WormBaseParasite"/>
        </authorList>
    </citation>
    <scope>IDENTIFICATION</scope>
</reference>
<evidence type="ECO:0000313" key="2">
    <source>
        <dbReference type="WBParaSite" id="ALUE_0001686301-mRNA-1"/>
    </source>
</evidence>
<name>A0A9J2Q3T7_ASCLU</name>
<dbReference type="AlphaFoldDB" id="A0A9J2Q3T7"/>
<organism evidence="1 2">
    <name type="scientific">Ascaris lumbricoides</name>
    <name type="common">Giant roundworm</name>
    <dbReference type="NCBI Taxonomy" id="6252"/>
    <lineage>
        <taxon>Eukaryota</taxon>
        <taxon>Metazoa</taxon>
        <taxon>Ecdysozoa</taxon>
        <taxon>Nematoda</taxon>
        <taxon>Chromadorea</taxon>
        <taxon>Rhabditida</taxon>
        <taxon>Spirurina</taxon>
        <taxon>Ascaridomorpha</taxon>
        <taxon>Ascaridoidea</taxon>
        <taxon>Ascarididae</taxon>
        <taxon>Ascaris</taxon>
    </lineage>
</organism>
<keyword evidence="1" id="KW-1185">Reference proteome</keyword>
<accession>A0A9J2Q3T7</accession>
<evidence type="ECO:0000313" key="1">
    <source>
        <dbReference type="Proteomes" id="UP000036681"/>
    </source>
</evidence>
<proteinExistence type="predicted"/>
<protein>
    <submittedName>
        <fullName evidence="2">Uncharacterized protein</fullName>
    </submittedName>
</protein>
<sequence>MSAHSPSNCSTLFAVPLYPAGLYSVVLRSRIHFCVTGYLAPQPTSVSLM</sequence>